<proteinExistence type="predicted"/>
<sequence>MFGSPTEDGRVVGSGSPPRENGKVDREIGLPPVLAANNNGPHRGGGGKEAGVTVVRNASQRLADEKEDETSADSPRRNHGTGNFQIKFPIARCRWKPKRAVDALSTSSYPRGKRRKQSREEPAHAPTADDDEDDAISSPGHPPVLRLSARAPPRRCSRSHPLQPEIGYRDWSTILDRKLRRIIDALQTKHHESVYSHRPWSRGGLFLALPTIVQSTRVCRVSRRRLDSGLTIRVQALCSAHVHPDLSFADESTIDWFAISNSKYTCTLSLLKCNFSNFSTRQDVCQHDIFVKTNVRLYASGLLDPTVFLLFSVREMRLLVEAYDDAALSERSCRFFQRGIHMLSERWEKVMASDGHYFE</sequence>
<gene>
    <name evidence="2" type="ORF">ALC53_10575</name>
</gene>
<dbReference type="AlphaFoldDB" id="A0A195B3F6"/>
<keyword evidence="3" id="KW-1185">Reference proteome</keyword>
<accession>A0A195B3F6</accession>
<evidence type="ECO:0000256" key="1">
    <source>
        <dbReference type="SAM" id="MobiDB-lite"/>
    </source>
</evidence>
<evidence type="ECO:0000313" key="3">
    <source>
        <dbReference type="Proteomes" id="UP000078540"/>
    </source>
</evidence>
<dbReference type="EMBL" id="KQ976625">
    <property type="protein sequence ID" value="KYM79021.1"/>
    <property type="molecule type" value="Genomic_DNA"/>
</dbReference>
<name>A0A195B3F6_9HYME</name>
<feature type="region of interest" description="Disordered" evidence="1">
    <location>
        <begin position="99"/>
        <end position="162"/>
    </location>
</feature>
<feature type="region of interest" description="Disordered" evidence="1">
    <location>
        <begin position="1"/>
        <end position="85"/>
    </location>
</feature>
<dbReference type="Proteomes" id="UP000078540">
    <property type="component" value="Unassembled WGS sequence"/>
</dbReference>
<protein>
    <submittedName>
        <fullName evidence="2">Uncharacterized protein</fullName>
    </submittedName>
</protein>
<organism evidence="2 3">
    <name type="scientific">Atta colombica</name>
    <dbReference type="NCBI Taxonomy" id="520822"/>
    <lineage>
        <taxon>Eukaryota</taxon>
        <taxon>Metazoa</taxon>
        <taxon>Ecdysozoa</taxon>
        <taxon>Arthropoda</taxon>
        <taxon>Hexapoda</taxon>
        <taxon>Insecta</taxon>
        <taxon>Pterygota</taxon>
        <taxon>Neoptera</taxon>
        <taxon>Endopterygota</taxon>
        <taxon>Hymenoptera</taxon>
        <taxon>Apocrita</taxon>
        <taxon>Aculeata</taxon>
        <taxon>Formicoidea</taxon>
        <taxon>Formicidae</taxon>
        <taxon>Myrmicinae</taxon>
        <taxon>Atta</taxon>
    </lineage>
</organism>
<reference evidence="2 3" key="1">
    <citation type="submission" date="2015-09" db="EMBL/GenBank/DDBJ databases">
        <title>Atta colombica WGS genome.</title>
        <authorList>
            <person name="Nygaard S."/>
            <person name="Hu H."/>
            <person name="Boomsma J."/>
            <person name="Zhang G."/>
        </authorList>
    </citation>
    <scope>NUCLEOTIDE SEQUENCE [LARGE SCALE GENOMIC DNA]</scope>
    <source>
        <strain evidence="2">Treedump-2</strain>
        <tissue evidence="2">Whole body</tissue>
    </source>
</reference>
<evidence type="ECO:0000313" key="2">
    <source>
        <dbReference type="EMBL" id="KYM79021.1"/>
    </source>
</evidence>